<dbReference type="STRING" id="685588.A0A067T681"/>
<gene>
    <name evidence="4" type="ORF">GALMADRAFT_98890</name>
</gene>
<feature type="region of interest" description="Disordered" evidence="1">
    <location>
        <begin position="52"/>
        <end position="72"/>
    </location>
</feature>
<evidence type="ECO:0000313" key="5">
    <source>
        <dbReference type="Proteomes" id="UP000027222"/>
    </source>
</evidence>
<keyword evidence="2" id="KW-0472">Membrane</keyword>
<dbReference type="HOGENOM" id="CLU_059211_1_2_1"/>
<protein>
    <recommendedName>
        <fullName evidence="3">DUF1279 domain-containing protein</fullName>
    </recommendedName>
</protein>
<evidence type="ECO:0000313" key="4">
    <source>
        <dbReference type="EMBL" id="KDR75419.1"/>
    </source>
</evidence>
<evidence type="ECO:0000259" key="3">
    <source>
        <dbReference type="Pfam" id="PF06916"/>
    </source>
</evidence>
<feature type="transmembrane region" description="Helical" evidence="2">
    <location>
        <begin position="86"/>
        <end position="109"/>
    </location>
</feature>
<sequence length="224" mass="24504">MKGFLPRLHVLRSLAPRVSAPLLPITNIRLARSALTNTPRVPQIRLFTRSSARLTSRSPSPTTHPQNALPPDASMSQRLKHLIKTYGWYALGVYLVIGALDFGVAFVGINLLGAQYVSQVVASVKTMVGSVLHSKPAEPGKDEMESINNPHANGGQEGLYAMLVLAYTIHKTLFLPVRVGVTAAVTPRLVGWLTRRGWSGASGARRAGQEVRERIRERQNRGSR</sequence>
<dbReference type="EMBL" id="KL142381">
    <property type="protein sequence ID" value="KDR75419.1"/>
    <property type="molecule type" value="Genomic_DNA"/>
</dbReference>
<feature type="region of interest" description="Disordered" evidence="1">
    <location>
        <begin position="203"/>
        <end position="224"/>
    </location>
</feature>
<evidence type="ECO:0000256" key="2">
    <source>
        <dbReference type="SAM" id="Phobius"/>
    </source>
</evidence>
<keyword evidence="2" id="KW-1133">Transmembrane helix</keyword>
<accession>A0A067T681</accession>
<feature type="compositionally biased region" description="Polar residues" evidence="1">
    <location>
        <begin position="52"/>
        <end position="66"/>
    </location>
</feature>
<organism evidence="4 5">
    <name type="scientific">Galerina marginata (strain CBS 339.88)</name>
    <dbReference type="NCBI Taxonomy" id="685588"/>
    <lineage>
        <taxon>Eukaryota</taxon>
        <taxon>Fungi</taxon>
        <taxon>Dikarya</taxon>
        <taxon>Basidiomycota</taxon>
        <taxon>Agaricomycotina</taxon>
        <taxon>Agaricomycetes</taxon>
        <taxon>Agaricomycetidae</taxon>
        <taxon>Agaricales</taxon>
        <taxon>Agaricineae</taxon>
        <taxon>Strophariaceae</taxon>
        <taxon>Galerina</taxon>
    </lineage>
</organism>
<name>A0A067T681_GALM3</name>
<dbReference type="PANTHER" id="PTHR21377">
    <property type="entry name" value="PROTEIN FAM210B, MITOCHONDRIAL"/>
    <property type="match status" value="1"/>
</dbReference>
<dbReference type="InterPro" id="IPR009688">
    <property type="entry name" value="FAM210A/B-like_dom"/>
</dbReference>
<reference evidence="5" key="1">
    <citation type="journal article" date="2014" name="Proc. Natl. Acad. Sci. U.S.A.">
        <title>Extensive sampling of basidiomycete genomes demonstrates inadequacy of the white-rot/brown-rot paradigm for wood decay fungi.</title>
        <authorList>
            <person name="Riley R."/>
            <person name="Salamov A.A."/>
            <person name="Brown D.W."/>
            <person name="Nagy L.G."/>
            <person name="Floudas D."/>
            <person name="Held B.W."/>
            <person name="Levasseur A."/>
            <person name="Lombard V."/>
            <person name="Morin E."/>
            <person name="Otillar R."/>
            <person name="Lindquist E.A."/>
            <person name="Sun H."/>
            <person name="LaButti K.M."/>
            <person name="Schmutz J."/>
            <person name="Jabbour D."/>
            <person name="Luo H."/>
            <person name="Baker S.E."/>
            <person name="Pisabarro A.G."/>
            <person name="Walton J.D."/>
            <person name="Blanchette R.A."/>
            <person name="Henrissat B."/>
            <person name="Martin F."/>
            <person name="Cullen D."/>
            <person name="Hibbett D.S."/>
            <person name="Grigoriev I.V."/>
        </authorList>
    </citation>
    <scope>NUCLEOTIDE SEQUENCE [LARGE SCALE GENOMIC DNA]</scope>
    <source>
        <strain evidence="5">CBS 339.88</strain>
    </source>
</reference>
<dbReference type="Proteomes" id="UP000027222">
    <property type="component" value="Unassembled WGS sequence"/>
</dbReference>
<evidence type="ECO:0000256" key="1">
    <source>
        <dbReference type="SAM" id="MobiDB-lite"/>
    </source>
</evidence>
<dbReference type="AlphaFoldDB" id="A0A067T681"/>
<dbReference type="Pfam" id="PF06916">
    <property type="entry name" value="FAM210A-B_dom"/>
    <property type="match status" value="1"/>
</dbReference>
<dbReference type="GO" id="GO:0005739">
    <property type="term" value="C:mitochondrion"/>
    <property type="evidence" value="ECO:0007669"/>
    <property type="project" value="TreeGrafter"/>
</dbReference>
<keyword evidence="5" id="KW-1185">Reference proteome</keyword>
<feature type="domain" description="DUF1279" evidence="3">
    <location>
        <begin position="77"/>
        <end position="187"/>
    </location>
</feature>
<dbReference type="InterPro" id="IPR045866">
    <property type="entry name" value="FAM210A/B-like"/>
</dbReference>
<dbReference type="OrthoDB" id="426386at2759"/>
<dbReference type="PANTHER" id="PTHR21377:SF0">
    <property type="entry name" value="PROTEIN FAM210B, MITOCHONDRIAL"/>
    <property type="match status" value="1"/>
</dbReference>
<keyword evidence="2" id="KW-0812">Transmembrane</keyword>
<proteinExistence type="predicted"/>
<feature type="compositionally biased region" description="Basic and acidic residues" evidence="1">
    <location>
        <begin position="207"/>
        <end position="224"/>
    </location>
</feature>